<dbReference type="InterPro" id="IPR011006">
    <property type="entry name" value="CheY-like_superfamily"/>
</dbReference>
<keyword evidence="10" id="KW-1185">Reference proteome</keyword>
<evidence type="ECO:0000313" key="9">
    <source>
        <dbReference type="EMBL" id="MBE9223499.1"/>
    </source>
</evidence>
<evidence type="ECO:0000259" key="8">
    <source>
        <dbReference type="PROSITE" id="PS50851"/>
    </source>
</evidence>
<dbReference type="InterPro" id="IPR004358">
    <property type="entry name" value="Sig_transdc_His_kin-like_C"/>
</dbReference>
<dbReference type="CDD" id="cd00156">
    <property type="entry name" value="REC"/>
    <property type="match status" value="1"/>
</dbReference>
<dbReference type="Gene3D" id="3.40.50.2300">
    <property type="match status" value="2"/>
</dbReference>
<comment type="catalytic activity">
    <reaction evidence="1">
        <text>ATP + protein L-histidine = ADP + protein N-phospho-L-histidine.</text>
        <dbReference type="EC" id="2.7.13.3"/>
    </reaction>
</comment>
<feature type="domain" description="Response regulatory" evidence="7">
    <location>
        <begin position="608"/>
        <end position="725"/>
    </location>
</feature>
<evidence type="ECO:0000313" key="10">
    <source>
        <dbReference type="Proteomes" id="UP000654604"/>
    </source>
</evidence>
<dbReference type="EMBL" id="JADEWC010000033">
    <property type="protein sequence ID" value="MBE9223499.1"/>
    <property type="molecule type" value="Genomic_DNA"/>
</dbReference>
<evidence type="ECO:0000256" key="4">
    <source>
        <dbReference type="ARBA" id="ARBA00023012"/>
    </source>
</evidence>
<feature type="modified residue" description="4-aspartylphosphate" evidence="5">
    <location>
        <position position="658"/>
    </location>
</feature>
<keyword evidence="3" id="KW-0808">Transferase</keyword>
<dbReference type="PANTHER" id="PTHR43395">
    <property type="entry name" value="SENSOR HISTIDINE KINASE CHEA"/>
    <property type="match status" value="1"/>
</dbReference>
<dbReference type="Gene3D" id="2.30.30.40">
    <property type="entry name" value="SH3 Domains"/>
    <property type="match status" value="1"/>
</dbReference>
<evidence type="ECO:0000259" key="6">
    <source>
        <dbReference type="PROSITE" id="PS50109"/>
    </source>
</evidence>
<feature type="domain" description="Response regulatory" evidence="7">
    <location>
        <begin position="450"/>
        <end position="567"/>
    </location>
</feature>
<sequence length="738" mass="82018">DNNPSTPPKNPSGNGNSFMADIELDDLELDRFSEFHLLAQEMIELVVRIRESTSDIQFLVDETDQLGKNIRDITDQLQEQINKSRMVPFAQNADRLPLPIRKIAQGYDKQVQLKVEGREVLIDKMILEHLWDPLLQIVKNSVTHGIEQPEDRVANGKEAMGTITVRAFLQGPQTVISVSDDGGGIDAHKVKQKAIQKNLISPEEANSLKDQEIYDFLFNAGFTTKEKADSHAGRGVGLDIVRNKLNEIRGSVSIDSIPGRGTTFTMRLPLTLTIGKALCCLNNNVRIAFPIDGIEDTQTILRQDINKDKDGNSYINWNNSRIPLRSLNQLLQYNRQMSRSFMYNSANNDENSVPIIILRGGNDILAVEVDQILPEEEIVIKQISGPLPKPKGISGATVRSDGTIMPVADVIELIKIAEGSLSNQVKSQMFPSVAVEKQAMSESQVNITPLVLIVDDSITVREMLSITFSKEGYRVEQARDGQEAWQKLRSGLPCNLIFCDIEMPRMNGLELLQHLQEDEELSHIPMAILSSRGSQKHQKIAAELGACAYLIKPCVDKELIDSAQRMMNGEVLLEGSTRVPTARMTDIQAEDDKSTFGAARRKTSSAPMVLIVDDSVVVREMLSLSFKKAGYEVEVARDGQDAWEKLSEGLPCEIILCDIEMPRMNGLELLARMQQDDVLSQLPVAMVTSRGAEKHRSIAADLGARAYFTKPYIEDELLDVAKRLIDGEVFLTSATAQS</sequence>
<name>A0ABR9V6I8_9CHRO</name>
<evidence type="ECO:0000256" key="5">
    <source>
        <dbReference type="PROSITE-ProRule" id="PRU00169"/>
    </source>
</evidence>
<dbReference type="Gene3D" id="3.30.565.10">
    <property type="entry name" value="Histidine kinase-like ATPase, C-terminal domain"/>
    <property type="match status" value="1"/>
</dbReference>
<protein>
    <recommendedName>
        <fullName evidence="2">histidine kinase</fullName>
        <ecNumber evidence="2">2.7.13.3</ecNumber>
    </recommendedName>
</protein>
<accession>A0ABR9V6I8</accession>
<proteinExistence type="predicted"/>
<reference evidence="9 10" key="1">
    <citation type="submission" date="2020-10" db="EMBL/GenBank/DDBJ databases">
        <authorList>
            <person name="Castelo-Branco R."/>
            <person name="Eusebio N."/>
            <person name="Adriana R."/>
            <person name="Vieira A."/>
            <person name="Brugerolle De Fraissinette N."/>
            <person name="Rezende De Castro R."/>
            <person name="Schneider M.P."/>
            <person name="Vasconcelos V."/>
            <person name="Leao P.N."/>
        </authorList>
    </citation>
    <scope>NUCLEOTIDE SEQUENCE [LARGE SCALE GENOMIC DNA]</scope>
    <source>
        <strain evidence="9 10">LEGE 03274</strain>
    </source>
</reference>
<keyword evidence="3" id="KW-0418">Kinase</keyword>
<dbReference type="SUPFAM" id="SSF50341">
    <property type="entry name" value="CheW-like"/>
    <property type="match status" value="1"/>
</dbReference>
<dbReference type="PROSITE" id="PS50110">
    <property type="entry name" value="RESPONSE_REGULATORY"/>
    <property type="match status" value="2"/>
</dbReference>
<dbReference type="InterPro" id="IPR001789">
    <property type="entry name" value="Sig_transdc_resp-reg_receiver"/>
</dbReference>
<dbReference type="InterPro" id="IPR002545">
    <property type="entry name" value="CheW-lke_dom"/>
</dbReference>
<keyword evidence="4" id="KW-0902">Two-component regulatory system</keyword>
<dbReference type="InterPro" id="IPR003594">
    <property type="entry name" value="HATPase_dom"/>
</dbReference>
<dbReference type="RefSeq" id="WP_193801736.1">
    <property type="nucleotide sequence ID" value="NZ_JADEWC010000033.1"/>
</dbReference>
<dbReference type="SMART" id="SM00260">
    <property type="entry name" value="CheW"/>
    <property type="match status" value="1"/>
</dbReference>
<dbReference type="SUPFAM" id="SSF52172">
    <property type="entry name" value="CheY-like"/>
    <property type="match status" value="2"/>
</dbReference>
<keyword evidence="5" id="KW-0597">Phosphoprotein</keyword>
<dbReference type="InterPro" id="IPR036890">
    <property type="entry name" value="HATPase_C_sf"/>
</dbReference>
<feature type="non-terminal residue" evidence="9">
    <location>
        <position position="1"/>
    </location>
</feature>
<evidence type="ECO:0000256" key="1">
    <source>
        <dbReference type="ARBA" id="ARBA00000085"/>
    </source>
</evidence>
<dbReference type="Pfam" id="PF02518">
    <property type="entry name" value="HATPase_c"/>
    <property type="match status" value="1"/>
</dbReference>
<evidence type="ECO:0000259" key="7">
    <source>
        <dbReference type="PROSITE" id="PS50110"/>
    </source>
</evidence>
<organism evidence="9 10">
    <name type="scientific">Cyanobacterium stanieri LEGE 03274</name>
    <dbReference type="NCBI Taxonomy" id="1828756"/>
    <lineage>
        <taxon>Bacteria</taxon>
        <taxon>Bacillati</taxon>
        <taxon>Cyanobacteriota</taxon>
        <taxon>Cyanophyceae</taxon>
        <taxon>Oscillatoriophycideae</taxon>
        <taxon>Chroococcales</taxon>
        <taxon>Geminocystaceae</taxon>
        <taxon>Cyanobacterium</taxon>
    </lineage>
</organism>
<dbReference type="SUPFAM" id="SSF55874">
    <property type="entry name" value="ATPase domain of HSP90 chaperone/DNA topoisomerase II/histidine kinase"/>
    <property type="match status" value="1"/>
</dbReference>
<dbReference type="PRINTS" id="PR00344">
    <property type="entry name" value="BCTRLSENSOR"/>
</dbReference>
<feature type="domain" description="CheW-like" evidence="8">
    <location>
        <begin position="266"/>
        <end position="419"/>
    </location>
</feature>
<feature type="domain" description="Histidine kinase" evidence="6">
    <location>
        <begin position="37"/>
        <end position="272"/>
    </location>
</feature>
<dbReference type="InterPro" id="IPR051315">
    <property type="entry name" value="Bact_Chemotaxis_CheA"/>
</dbReference>
<dbReference type="PROSITE" id="PS50109">
    <property type="entry name" value="HIS_KIN"/>
    <property type="match status" value="1"/>
</dbReference>
<evidence type="ECO:0000256" key="3">
    <source>
        <dbReference type="ARBA" id="ARBA00022777"/>
    </source>
</evidence>
<dbReference type="SMART" id="SM00387">
    <property type="entry name" value="HATPase_c"/>
    <property type="match status" value="1"/>
</dbReference>
<dbReference type="Pfam" id="PF01584">
    <property type="entry name" value="CheW"/>
    <property type="match status" value="1"/>
</dbReference>
<dbReference type="PROSITE" id="PS50851">
    <property type="entry name" value="CHEW"/>
    <property type="match status" value="1"/>
</dbReference>
<feature type="modified residue" description="4-aspartylphosphate" evidence="5">
    <location>
        <position position="500"/>
    </location>
</feature>
<dbReference type="InterPro" id="IPR005467">
    <property type="entry name" value="His_kinase_dom"/>
</dbReference>
<dbReference type="Proteomes" id="UP000654604">
    <property type="component" value="Unassembled WGS sequence"/>
</dbReference>
<gene>
    <name evidence="9" type="ORF">IQ215_12410</name>
</gene>
<dbReference type="Pfam" id="PF00072">
    <property type="entry name" value="Response_reg"/>
    <property type="match status" value="2"/>
</dbReference>
<dbReference type="EC" id="2.7.13.3" evidence="2"/>
<dbReference type="InterPro" id="IPR036061">
    <property type="entry name" value="CheW-like_dom_sf"/>
</dbReference>
<dbReference type="SMART" id="SM00448">
    <property type="entry name" value="REC"/>
    <property type="match status" value="2"/>
</dbReference>
<comment type="caution">
    <text evidence="9">The sequence shown here is derived from an EMBL/GenBank/DDBJ whole genome shotgun (WGS) entry which is preliminary data.</text>
</comment>
<dbReference type="PANTHER" id="PTHR43395:SF1">
    <property type="entry name" value="CHEMOTAXIS PROTEIN CHEA"/>
    <property type="match status" value="1"/>
</dbReference>
<evidence type="ECO:0000256" key="2">
    <source>
        <dbReference type="ARBA" id="ARBA00012438"/>
    </source>
</evidence>